<comment type="subcellular location">
    <subcellularLocation>
        <location evidence="1">Cell membrane</location>
        <topology evidence="1">Single-pass type II membrane protein</topology>
    </subcellularLocation>
</comment>
<keyword evidence="6" id="KW-0143">Chaperone</keyword>
<name>W0DPP4_9GAMM</name>
<dbReference type="STRING" id="713585.THITH_11900"/>
<evidence type="ECO:0000256" key="5">
    <source>
        <dbReference type="ARBA" id="ARBA00023136"/>
    </source>
</evidence>
<keyword evidence="4 9" id="KW-1133">Transmembrane helix</keyword>
<dbReference type="InterPro" id="IPR018704">
    <property type="entry name" value="SecYEG/CpoB_TPR"/>
</dbReference>
<keyword evidence="2" id="KW-1003">Cell membrane</keyword>
<evidence type="ECO:0000256" key="6">
    <source>
        <dbReference type="ARBA" id="ARBA00023186"/>
    </source>
</evidence>
<sequence length="204" mass="22629">MSYLTDEEKAEAIKKWWSDNGAAVIGGLVLGIAGLFGWNWWTDRQASKAEAASEIYMAVLSHVGAGQYAQASALATDLVEKGRGTPYAAMGWALIADMAVRQSDDDRAIHALEQARENARDKGYRQVLTLRLVRHLVAQERLDEAETLLGEVRDEPFAGLRAELHGDIARDRGETERARQFYEEALAAGHNTEYLRLKLDELSA</sequence>
<evidence type="ECO:0000256" key="8">
    <source>
        <dbReference type="ARBA" id="ARBA00024235"/>
    </source>
</evidence>
<dbReference type="PIRSF" id="PIRSF006170">
    <property type="entry name" value="YfgM"/>
    <property type="match status" value="1"/>
</dbReference>
<evidence type="ECO:0000313" key="11">
    <source>
        <dbReference type="EMBL" id="AHE98835.1"/>
    </source>
</evidence>
<dbReference type="InterPro" id="IPR026039">
    <property type="entry name" value="YfgM"/>
</dbReference>
<dbReference type="GO" id="GO:0044877">
    <property type="term" value="F:protein-containing complex binding"/>
    <property type="evidence" value="ECO:0007669"/>
    <property type="project" value="InterPro"/>
</dbReference>
<evidence type="ECO:0000256" key="3">
    <source>
        <dbReference type="ARBA" id="ARBA00022692"/>
    </source>
</evidence>
<dbReference type="Gene3D" id="1.25.40.10">
    <property type="entry name" value="Tetratricopeptide repeat domain"/>
    <property type="match status" value="1"/>
</dbReference>
<proteinExistence type="inferred from homology"/>
<dbReference type="Proteomes" id="UP000005289">
    <property type="component" value="Chromosome"/>
</dbReference>
<dbReference type="PANTHER" id="PTHR38035">
    <property type="entry name" value="UPF0070 PROTEIN YFGM"/>
    <property type="match status" value="1"/>
</dbReference>
<dbReference type="RefSeq" id="WP_006747930.1">
    <property type="nucleotide sequence ID" value="NZ_CP007029.1"/>
</dbReference>
<dbReference type="KEGG" id="tti:THITH_11900"/>
<gene>
    <name evidence="11" type="ORF">THITH_11900</name>
</gene>
<feature type="transmembrane region" description="Helical" evidence="9">
    <location>
        <begin position="21"/>
        <end position="41"/>
    </location>
</feature>
<dbReference type="AlphaFoldDB" id="W0DPP4"/>
<protein>
    <recommendedName>
        <fullName evidence="8">Ancillary SecYEG translocon subunit</fullName>
    </recommendedName>
</protein>
<evidence type="ECO:0000313" key="12">
    <source>
        <dbReference type="Proteomes" id="UP000005289"/>
    </source>
</evidence>
<dbReference type="OrthoDB" id="9789675at2"/>
<dbReference type="SUPFAM" id="SSF48452">
    <property type="entry name" value="TPR-like"/>
    <property type="match status" value="1"/>
</dbReference>
<evidence type="ECO:0000259" key="10">
    <source>
        <dbReference type="Pfam" id="PF09976"/>
    </source>
</evidence>
<dbReference type="GO" id="GO:0005886">
    <property type="term" value="C:plasma membrane"/>
    <property type="evidence" value="ECO:0007669"/>
    <property type="project" value="UniProtKB-SubCell"/>
</dbReference>
<evidence type="ECO:0000256" key="2">
    <source>
        <dbReference type="ARBA" id="ARBA00022475"/>
    </source>
</evidence>
<dbReference type="Pfam" id="PF09976">
    <property type="entry name" value="TPR_21"/>
    <property type="match status" value="1"/>
</dbReference>
<feature type="domain" description="Ancillary SecYEG translocon subunit/Cell division coordinator CpoB TPR" evidence="10">
    <location>
        <begin position="14"/>
        <end position="203"/>
    </location>
</feature>
<keyword evidence="3 9" id="KW-0812">Transmembrane</keyword>
<evidence type="ECO:0000256" key="7">
    <source>
        <dbReference type="ARBA" id="ARBA00024197"/>
    </source>
</evidence>
<keyword evidence="5 9" id="KW-0472">Membrane</keyword>
<reference evidence="11 12" key="1">
    <citation type="submission" date="2013-12" db="EMBL/GenBank/DDBJ databases">
        <authorList>
            <consortium name="DOE Joint Genome Institute"/>
            <person name="Muyzer G."/>
            <person name="Huntemann M."/>
            <person name="Han J."/>
            <person name="Chen A."/>
            <person name="Kyrpides N."/>
            <person name="Mavromatis K."/>
            <person name="Markowitz V."/>
            <person name="Palaniappan K."/>
            <person name="Ivanova N."/>
            <person name="Schaumberg A."/>
            <person name="Pati A."/>
            <person name="Liolios K."/>
            <person name="Nordberg H.P."/>
            <person name="Cantor M.N."/>
            <person name="Hua S.X."/>
            <person name="Woyke T."/>
        </authorList>
    </citation>
    <scope>NUCLEOTIDE SEQUENCE [LARGE SCALE GENOMIC DNA]</scope>
    <source>
        <strain evidence="11 12">ARh 1</strain>
    </source>
</reference>
<comment type="similarity">
    <text evidence="7">Belongs to the YfgM family.</text>
</comment>
<keyword evidence="12" id="KW-1185">Reference proteome</keyword>
<organism evidence="11 12">
    <name type="scientific">Thioalkalivibrio paradoxus ARh 1</name>
    <dbReference type="NCBI Taxonomy" id="713585"/>
    <lineage>
        <taxon>Bacteria</taxon>
        <taxon>Pseudomonadati</taxon>
        <taxon>Pseudomonadota</taxon>
        <taxon>Gammaproteobacteria</taxon>
        <taxon>Chromatiales</taxon>
        <taxon>Ectothiorhodospiraceae</taxon>
        <taxon>Thioalkalivibrio</taxon>
    </lineage>
</organism>
<evidence type="ECO:0000256" key="9">
    <source>
        <dbReference type="SAM" id="Phobius"/>
    </source>
</evidence>
<evidence type="ECO:0000256" key="1">
    <source>
        <dbReference type="ARBA" id="ARBA00004401"/>
    </source>
</evidence>
<dbReference type="PANTHER" id="PTHR38035:SF1">
    <property type="entry name" value="ANCILLARY SECYEG TRANSLOCON SUBUNIT"/>
    <property type="match status" value="1"/>
</dbReference>
<dbReference type="InterPro" id="IPR011990">
    <property type="entry name" value="TPR-like_helical_dom_sf"/>
</dbReference>
<dbReference type="HOGENOM" id="CLU_084785_0_0_6"/>
<dbReference type="EMBL" id="CP007029">
    <property type="protein sequence ID" value="AHE98835.1"/>
    <property type="molecule type" value="Genomic_DNA"/>
</dbReference>
<evidence type="ECO:0000256" key="4">
    <source>
        <dbReference type="ARBA" id="ARBA00022989"/>
    </source>
</evidence>
<accession>W0DPP4</accession>